<dbReference type="PROSITE" id="PS51419">
    <property type="entry name" value="RAB"/>
    <property type="match status" value="1"/>
</dbReference>
<comment type="caution">
    <text evidence="11">The sequence shown here is derived from an EMBL/GenBank/DDBJ whole genome shotgun (WGS) entry which is preliminary data.</text>
</comment>
<dbReference type="InterPro" id="IPR005225">
    <property type="entry name" value="Small_GTP-bd"/>
</dbReference>
<keyword evidence="7" id="KW-0342">GTP-binding</keyword>
<evidence type="ECO:0000256" key="9">
    <source>
        <dbReference type="ARBA" id="ARBA00023289"/>
    </source>
</evidence>
<keyword evidence="9" id="KW-0636">Prenylation</keyword>
<keyword evidence="5" id="KW-0378">Hydrolase</keyword>
<gene>
    <name evidence="11" type="ORF">GGI25_005838</name>
</gene>
<dbReference type="Gene3D" id="3.40.50.300">
    <property type="entry name" value="P-loop containing nucleotide triphosphate hydrolases"/>
    <property type="match status" value="1"/>
</dbReference>
<dbReference type="PRINTS" id="PR00449">
    <property type="entry name" value="RASTRNSFRMNG"/>
</dbReference>
<dbReference type="PROSITE" id="PS51420">
    <property type="entry name" value="RHO"/>
    <property type="match status" value="1"/>
</dbReference>
<dbReference type="Proteomes" id="UP001151518">
    <property type="component" value="Unassembled WGS sequence"/>
</dbReference>
<evidence type="ECO:0000256" key="7">
    <source>
        <dbReference type="ARBA" id="ARBA00023134"/>
    </source>
</evidence>
<dbReference type="GO" id="GO:0005525">
    <property type="term" value="F:GTP binding"/>
    <property type="evidence" value="ECO:0007669"/>
    <property type="project" value="UniProtKB-KW"/>
</dbReference>
<keyword evidence="3" id="KW-0813">Transport</keyword>
<reference evidence="11" key="1">
    <citation type="submission" date="2022-07" db="EMBL/GenBank/DDBJ databases">
        <title>Phylogenomic reconstructions and comparative analyses of Kickxellomycotina fungi.</title>
        <authorList>
            <person name="Reynolds N.K."/>
            <person name="Stajich J.E."/>
            <person name="Barry K."/>
            <person name="Grigoriev I.V."/>
            <person name="Crous P."/>
            <person name="Smith M.E."/>
        </authorList>
    </citation>
    <scope>NUCLEOTIDE SEQUENCE</scope>
    <source>
        <strain evidence="11">NRRL 3115</strain>
    </source>
</reference>
<keyword evidence="6" id="KW-0653">Protein transport</keyword>
<evidence type="ECO:0000256" key="5">
    <source>
        <dbReference type="ARBA" id="ARBA00022801"/>
    </source>
</evidence>
<keyword evidence="8" id="KW-0449">Lipoprotein</keyword>
<sequence length="220" mass="24352">MDSASSSTASPVPTAPEIASTFKILLVGDSNVGKSSILLRFTDDHFLPPEDTSATIGVDFKVKMYDLDGKRYKLTLWDTAGQERFRTLTSSYYRGAQGVILVYDVSSRESFEHLDNWVEELNTYCSNDDVVKMVVGNKIDKEAERQVSRKDGADYARRHQTLFLECSAKTKIGVQQAMEELVNKIVETPSLWRKQLPSKGTVSVDETVTSSGFGANGCAC</sequence>
<protein>
    <recommendedName>
        <fullName evidence="2">small monomeric GTPase</fullName>
        <ecNumber evidence="2">3.6.5.2</ecNumber>
    </recommendedName>
</protein>
<dbReference type="SMART" id="SM00176">
    <property type="entry name" value="RAN"/>
    <property type="match status" value="1"/>
</dbReference>
<dbReference type="PROSITE" id="PS51417">
    <property type="entry name" value="ARF"/>
    <property type="match status" value="1"/>
</dbReference>
<dbReference type="GO" id="GO:0003925">
    <property type="term" value="F:G protein activity"/>
    <property type="evidence" value="ECO:0007669"/>
    <property type="project" value="UniProtKB-EC"/>
</dbReference>
<evidence type="ECO:0000256" key="8">
    <source>
        <dbReference type="ARBA" id="ARBA00023288"/>
    </source>
</evidence>
<dbReference type="SMART" id="SM00177">
    <property type="entry name" value="ARF"/>
    <property type="match status" value="1"/>
</dbReference>
<comment type="similarity">
    <text evidence="1">Belongs to the small GTPase superfamily. Rab family.</text>
</comment>
<dbReference type="SMART" id="SM00173">
    <property type="entry name" value="RAS"/>
    <property type="match status" value="1"/>
</dbReference>
<dbReference type="AlphaFoldDB" id="A0A9W8G1W7"/>
<evidence type="ECO:0000256" key="10">
    <source>
        <dbReference type="ARBA" id="ARBA00047660"/>
    </source>
</evidence>
<dbReference type="NCBIfam" id="TIGR00231">
    <property type="entry name" value="small_GTP"/>
    <property type="match status" value="1"/>
</dbReference>
<dbReference type="SMART" id="SM00174">
    <property type="entry name" value="RHO"/>
    <property type="match status" value="1"/>
</dbReference>
<dbReference type="PANTHER" id="PTHR47977">
    <property type="entry name" value="RAS-RELATED PROTEIN RAB"/>
    <property type="match status" value="1"/>
</dbReference>
<name>A0A9W8G1W7_9FUNG</name>
<dbReference type="EC" id="3.6.5.2" evidence="2"/>
<evidence type="ECO:0000256" key="4">
    <source>
        <dbReference type="ARBA" id="ARBA00022741"/>
    </source>
</evidence>
<dbReference type="SUPFAM" id="SSF52540">
    <property type="entry name" value="P-loop containing nucleoside triphosphate hydrolases"/>
    <property type="match status" value="1"/>
</dbReference>
<dbReference type="OrthoDB" id="9989112at2759"/>
<dbReference type="GO" id="GO:0015031">
    <property type="term" value="P:protein transport"/>
    <property type="evidence" value="ECO:0007669"/>
    <property type="project" value="UniProtKB-KW"/>
</dbReference>
<dbReference type="FunFam" id="3.40.50.300:FF:000430">
    <property type="entry name" value="Probable Ras-related protein Rab-18"/>
    <property type="match status" value="1"/>
</dbReference>
<dbReference type="EMBL" id="JANBTW010000124">
    <property type="protein sequence ID" value="KAJ2670454.1"/>
    <property type="molecule type" value="Genomic_DNA"/>
</dbReference>
<evidence type="ECO:0000313" key="12">
    <source>
        <dbReference type="Proteomes" id="UP001151518"/>
    </source>
</evidence>
<evidence type="ECO:0000256" key="2">
    <source>
        <dbReference type="ARBA" id="ARBA00011984"/>
    </source>
</evidence>
<evidence type="ECO:0000256" key="6">
    <source>
        <dbReference type="ARBA" id="ARBA00022927"/>
    </source>
</evidence>
<dbReference type="InterPro" id="IPR027417">
    <property type="entry name" value="P-loop_NTPase"/>
</dbReference>
<accession>A0A9W8G1W7</accession>
<proteinExistence type="inferred from homology"/>
<dbReference type="Pfam" id="PF00071">
    <property type="entry name" value="Ras"/>
    <property type="match status" value="1"/>
</dbReference>
<evidence type="ECO:0000313" key="11">
    <source>
        <dbReference type="EMBL" id="KAJ2670454.1"/>
    </source>
</evidence>
<dbReference type="InterPro" id="IPR050227">
    <property type="entry name" value="Rab"/>
</dbReference>
<comment type="catalytic activity">
    <reaction evidence="10">
        <text>GTP + H2O = GDP + phosphate + H(+)</text>
        <dbReference type="Rhea" id="RHEA:19669"/>
        <dbReference type="ChEBI" id="CHEBI:15377"/>
        <dbReference type="ChEBI" id="CHEBI:15378"/>
        <dbReference type="ChEBI" id="CHEBI:37565"/>
        <dbReference type="ChEBI" id="CHEBI:43474"/>
        <dbReference type="ChEBI" id="CHEBI:58189"/>
        <dbReference type="EC" id="3.6.5.2"/>
    </reaction>
    <physiologicalReaction direction="left-to-right" evidence="10">
        <dbReference type="Rhea" id="RHEA:19670"/>
    </physiologicalReaction>
</comment>
<evidence type="ECO:0000256" key="1">
    <source>
        <dbReference type="ARBA" id="ARBA00006270"/>
    </source>
</evidence>
<dbReference type="InterPro" id="IPR001806">
    <property type="entry name" value="Small_GTPase"/>
</dbReference>
<dbReference type="SMART" id="SM00175">
    <property type="entry name" value="RAB"/>
    <property type="match status" value="1"/>
</dbReference>
<dbReference type="CDD" id="cd01863">
    <property type="entry name" value="Rab18"/>
    <property type="match status" value="1"/>
</dbReference>
<evidence type="ECO:0000256" key="3">
    <source>
        <dbReference type="ARBA" id="ARBA00022448"/>
    </source>
</evidence>
<keyword evidence="4" id="KW-0547">Nucleotide-binding</keyword>
<organism evidence="11 12">
    <name type="scientific">Coemansia spiralis</name>
    <dbReference type="NCBI Taxonomy" id="417178"/>
    <lineage>
        <taxon>Eukaryota</taxon>
        <taxon>Fungi</taxon>
        <taxon>Fungi incertae sedis</taxon>
        <taxon>Zoopagomycota</taxon>
        <taxon>Kickxellomycotina</taxon>
        <taxon>Kickxellomycetes</taxon>
        <taxon>Kickxellales</taxon>
        <taxon>Kickxellaceae</taxon>
        <taxon>Coemansia</taxon>
    </lineage>
</organism>
<dbReference type="PROSITE" id="PS51421">
    <property type="entry name" value="RAS"/>
    <property type="match status" value="1"/>
</dbReference>